<dbReference type="EMBL" id="JAVRJZ010000011">
    <property type="protein sequence ID" value="KAK2717135.1"/>
    <property type="molecule type" value="Genomic_DNA"/>
</dbReference>
<keyword evidence="2" id="KW-1185">Reference proteome</keyword>
<dbReference type="AlphaFoldDB" id="A0AA88LD53"/>
<evidence type="ECO:0000313" key="2">
    <source>
        <dbReference type="Proteomes" id="UP001187531"/>
    </source>
</evidence>
<protein>
    <submittedName>
        <fullName evidence="1">Uncharacterized protein</fullName>
    </submittedName>
</protein>
<name>A0AA88LD53_ARTSF</name>
<proteinExistence type="predicted"/>
<organism evidence="1 2">
    <name type="scientific">Artemia franciscana</name>
    <name type="common">Brine shrimp</name>
    <name type="synonym">Artemia sanfranciscana</name>
    <dbReference type="NCBI Taxonomy" id="6661"/>
    <lineage>
        <taxon>Eukaryota</taxon>
        <taxon>Metazoa</taxon>
        <taxon>Ecdysozoa</taxon>
        <taxon>Arthropoda</taxon>
        <taxon>Crustacea</taxon>
        <taxon>Branchiopoda</taxon>
        <taxon>Anostraca</taxon>
        <taxon>Artemiidae</taxon>
        <taxon>Artemia</taxon>
    </lineage>
</organism>
<evidence type="ECO:0000313" key="1">
    <source>
        <dbReference type="EMBL" id="KAK2717135.1"/>
    </source>
</evidence>
<accession>A0AA88LD53</accession>
<comment type="caution">
    <text evidence="1">The sequence shown here is derived from an EMBL/GenBank/DDBJ whole genome shotgun (WGS) entry which is preliminary data.</text>
</comment>
<sequence length="203" mass="22310">MEEVIETTVVYHGSKERILELAAMLGVNISNKNGDSIAPKIIGKDITKLSTAQDCRTERKEITSSSKEKEGYRIADIQGVCEPTDESCIKASDFYDSEKSIVTEDTGIEKSALEGTQSFGKTLFAGFAGLMRMDPAVLVVVDHAKVSSRVIFLVAALFRFPLLNSILSHPCLEEAYTNEKEMVLSDNGLASHWVLYFKHIAAS</sequence>
<reference evidence="1" key="1">
    <citation type="submission" date="2023-07" db="EMBL/GenBank/DDBJ databases">
        <title>Chromosome-level genome assembly of Artemia franciscana.</title>
        <authorList>
            <person name="Jo E."/>
        </authorList>
    </citation>
    <scope>NUCLEOTIDE SEQUENCE</scope>
    <source>
        <tissue evidence="1">Whole body</tissue>
    </source>
</reference>
<gene>
    <name evidence="1" type="ORF">QYM36_007316</name>
</gene>
<dbReference type="Proteomes" id="UP001187531">
    <property type="component" value="Unassembled WGS sequence"/>
</dbReference>